<evidence type="ECO:0000313" key="2">
    <source>
        <dbReference type="Proteomes" id="UP000683360"/>
    </source>
</evidence>
<evidence type="ECO:0000313" key="1">
    <source>
        <dbReference type="EMBL" id="CAG2195466.1"/>
    </source>
</evidence>
<accession>A0A8S3QEV8</accession>
<name>A0A8S3QEV8_MYTED</name>
<dbReference type="Proteomes" id="UP000683360">
    <property type="component" value="Unassembled WGS sequence"/>
</dbReference>
<protein>
    <submittedName>
        <fullName evidence="1">Uncharacterized protein</fullName>
    </submittedName>
</protein>
<keyword evidence="2" id="KW-1185">Reference proteome</keyword>
<organism evidence="1 2">
    <name type="scientific">Mytilus edulis</name>
    <name type="common">Blue mussel</name>
    <dbReference type="NCBI Taxonomy" id="6550"/>
    <lineage>
        <taxon>Eukaryota</taxon>
        <taxon>Metazoa</taxon>
        <taxon>Spiralia</taxon>
        <taxon>Lophotrochozoa</taxon>
        <taxon>Mollusca</taxon>
        <taxon>Bivalvia</taxon>
        <taxon>Autobranchia</taxon>
        <taxon>Pteriomorphia</taxon>
        <taxon>Mytilida</taxon>
        <taxon>Mytiloidea</taxon>
        <taxon>Mytilidae</taxon>
        <taxon>Mytilinae</taxon>
        <taxon>Mytilus</taxon>
    </lineage>
</organism>
<dbReference type="AlphaFoldDB" id="A0A8S3QEV8"/>
<comment type="caution">
    <text evidence="1">The sequence shown here is derived from an EMBL/GenBank/DDBJ whole genome shotgun (WGS) entry which is preliminary data.</text>
</comment>
<sequence>MFDNHLLKHYLTNDDDGEIKIKIEKTYKACNINIDVSKQSLLNEFEVLVDSFTVSFYDYFDKVFLPKTRQFFDILAKYIGTKIQSCLIECGDASFLSQRAAFRCSVTNEMFSPLTLIIEERHKDIYLKRMIRDLNDDYVSDVFVNINLGRYM</sequence>
<dbReference type="EMBL" id="CAJPWZ010000520">
    <property type="protein sequence ID" value="CAG2195466.1"/>
    <property type="molecule type" value="Genomic_DNA"/>
</dbReference>
<proteinExistence type="predicted"/>
<gene>
    <name evidence="1" type="ORF">MEDL_10457</name>
</gene>
<reference evidence="1" key="1">
    <citation type="submission" date="2021-03" db="EMBL/GenBank/DDBJ databases">
        <authorList>
            <person name="Bekaert M."/>
        </authorList>
    </citation>
    <scope>NUCLEOTIDE SEQUENCE</scope>
</reference>